<evidence type="ECO:0000313" key="8">
    <source>
        <dbReference type="Proteomes" id="UP000620046"/>
    </source>
</evidence>
<gene>
    <name evidence="7" type="ORF">GCM10010981_37450</name>
</gene>
<dbReference type="InterPro" id="IPR036441">
    <property type="entry name" value="DHquinase_II_sf"/>
</dbReference>
<comment type="caution">
    <text evidence="7">The sequence shown here is derived from an EMBL/GenBank/DDBJ whole genome shotgun (WGS) entry which is preliminary data.</text>
</comment>
<dbReference type="SUPFAM" id="SSF52304">
    <property type="entry name" value="Type II 3-dehydroquinate dehydratase"/>
    <property type="match status" value="1"/>
</dbReference>
<dbReference type="RefSeq" id="WP_188796660.1">
    <property type="nucleotide sequence ID" value="NZ_BMJA01000004.1"/>
</dbReference>
<evidence type="ECO:0000256" key="3">
    <source>
        <dbReference type="ARBA" id="ARBA00011037"/>
    </source>
</evidence>
<organism evidence="7 8">
    <name type="scientific">Dyella nitratireducens</name>
    <dbReference type="NCBI Taxonomy" id="1849580"/>
    <lineage>
        <taxon>Bacteria</taxon>
        <taxon>Pseudomonadati</taxon>
        <taxon>Pseudomonadota</taxon>
        <taxon>Gammaproteobacteria</taxon>
        <taxon>Lysobacterales</taxon>
        <taxon>Rhodanobacteraceae</taxon>
        <taxon>Dyella</taxon>
    </lineage>
</organism>
<comment type="catalytic activity">
    <reaction evidence="1">
        <text>3-dehydroquinate = 3-dehydroshikimate + H2O</text>
        <dbReference type="Rhea" id="RHEA:21096"/>
        <dbReference type="ChEBI" id="CHEBI:15377"/>
        <dbReference type="ChEBI" id="CHEBI:16630"/>
        <dbReference type="ChEBI" id="CHEBI:32364"/>
        <dbReference type="EC" id="4.2.1.10"/>
    </reaction>
</comment>
<dbReference type="Gene3D" id="3.40.50.9100">
    <property type="entry name" value="Dehydroquinase, class II"/>
    <property type="match status" value="1"/>
</dbReference>
<evidence type="ECO:0000256" key="6">
    <source>
        <dbReference type="ARBA" id="ARBA00023239"/>
    </source>
</evidence>
<proteinExistence type="inferred from homology"/>
<comment type="similarity">
    <text evidence="3">Belongs to the type-II 3-dehydroquinase family.</text>
</comment>
<evidence type="ECO:0000256" key="1">
    <source>
        <dbReference type="ARBA" id="ARBA00001864"/>
    </source>
</evidence>
<comment type="pathway">
    <text evidence="2">Metabolic intermediate biosynthesis; chorismate biosynthesis; chorismate from D-erythrose 4-phosphate and phosphoenolpyruvate: step 3/7.</text>
</comment>
<dbReference type="Proteomes" id="UP000620046">
    <property type="component" value="Unassembled WGS sequence"/>
</dbReference>
<accession>A0ABQ1GJR9</accession>
<evidence type="ECO:0000256" key="5">
    <source>
        <dbReference type="ARBA" id="ARBA00012060"/>
    </source>
</evidence>
<keyword evidence="6" id="KW-0456">Lyase</keyword>
<name>A0ABQ1GJR9_9GAMM</name>
<keyword evidence="8" id="KW-1185">Reference proteome</keyword>
<dbReference type="EC" id="4.2.1.10" evidence="5"/>
<comment type="subunit">
    <text evidence="4">Homododecamer.</text>
</comment>
<evidence type="ECO:0000256" key="2">
    <source>
        <dbReference type="ARBA" id="ARBA00004902"/>
    </source>
</evidence>
<protein>
    <recommendedName>
        <fullName evidence="5">3-dehydroquinate dehydratase</fullName>
        <ecNumber evidence="5">4.2.1.10</ecNumber>
    </recommendedName>
</protein>
<dbReference type="EMBL" id="BMJA01000004">
    <property type="protein sequence ID" value="GGA44898.1"/>
    <property type="molecule type" value="Genomic_DNA"/>
</dbReference>
<evidence type="ECO:0000256" key="4">
    <source>
        <dbReference type="ARBA" id="ARBA00011193"/>
    </source>
</evidence>
<evidence type="ECO:0000313" key="7">
    <source>
        <dbReference type="EMBL" id="GGA44898.1"/>
    </source>
</evidence>
<sequence>MTIMIVQGPQAQASSLSRELLGQLKQLALAAGRTVEVCTCTGLREFVARVRTARPHHTEFMVLAPGMLAQQSQLHPEAGLGDALDALNMPYVEVQDGEDSLEAGSASHHGPLATVVVNGDACTSYSIALGIALKRLAA</sequence>
<reference evidence="8" key="1">
    <citation type="journal article" date="2019" name="Int. J. Syst. Evol. Microbiol.">
        <title>The Global Catalogue of Microorganisms (GCM) 10K type strain sequencing project: providing services to taxonomists for standard genome sequencing and annotation.</title>
        <authorList>
            <consortium name="The Broad Institute Genomics Platform"/>
            <consortium name="The Broad Institute Genome Sequencing Center for Infectious Disease"/>
            <person name="Wu L."/>
            <person name="Ma J."/>
        </authorList>
    </citation>
    <scope>NUCLEOTIDE SEQUENCE [LARGE SCALE GENOMIC DNA]</scope>
    <source>
        <strain evidence="8">CGMCC 1.15439</strain>
    </source>
</reference>